<reference evidence="2 3" key="1">
    <citation type="submission" date="2016-08" db="EMBL/GenBank/DDBJ databases">
        <title>A Parts List for Fungal Cellulosomes Revealed by Comparative Genomics.</title>
        <authorList>
            <consortium name="DOE Joint Genome Institute"/>
            <person name="Haitjema C.H."/>
            <person name="Gilmore S.P."/>
            <person name="Henske J.K."/>
            <person name="Solomon K.V."/>
            <person name="De Groot R."/>
            <person name="Kuo A."/>
            <person name="Mondo S.J."/>
            <person name="Salamov A.A."/>
            <person name="Labutti K."/>
            <person name="Zhao Z."/>
            <person name="Chiniquy J."/>
            <person name="Barry K."/>
            <person name="Brewer H.M."/>
            <person name="Purvine S.O."/>
            <person name="Wright A.T."/>
            <person name="Boxma B."/>
            <person name="Van Alen T."/>
            <person name="Hackstein J.H."/>
            <person name="Baker S.E."/>
            <person name="Grigoriev I.V."/>
            <person name="O'Malley M.A."/>
        </authorList>
    </citation>
    <scope>NUCLEOTIDE SEQUENCE [LARGE SCALE GENOMIC DNA]</scope>
    <source>
        <strain evidence="2 3">S4</strain>
    </source>
</reference>
<evidence type="ECO:0000256" key="1">
    <source>
        <dbReference type="SAM" id="SignalP"/>
    </source>
</evidence>
<keyword evidence="3" id="KW-1185">Reference proteome</keyword>
<evidence type="ECO:0000313" key="3">
    <source>
        <dbReference type="Proteomes" id="UP000193944"/>
    </source>
</evidence>
<feature type="signal peptide" evidence="1">
    <location>
        <begin position="1"/>
        <end position="21"/>
    </location>
</feature>
<protein>
    <submittedName>
        <fullName evidence="2">Uncharacterized protein</fullName>
    </submittedName>
</protein>
<dbReference type="Proteomes" id="UP000193944">
    <property type="component" value="Unassembled WGS sequence"/>
</dbReference>
<dbReference type="AlphaFoldDB" id="A0A1Y1VUS7"/>
<sequence length="201" mass="22614">MLVYRYCVLLLLIFTTTLVSADNAIGELKGVWNGICSILNTTVANKFFSCSAKNFSVTSPYTPLIRSKNIYQIPRNTCRVIQLKHLVVSEVCSQQPFKLYSDWRKSNVKGCYSFGTPHKDFIQCCQVTLPENGNLLPQNATFCSGPYEGYKSHGNTNVLCPKCAQQVLEIPKYCKDASDKSDECNKQRLNIERDCVLAIDC</sequence>
<organism evidence="2 3">
    <name type="scientific">Anaeromyces robustus</name>
    <dbReference type="NCBI Taxonomy" id="1754192"/>
    <lineage>
        <taxon>Eukaryota</taxon>
        <taxon>Fungi</taxon>
        <taxon>Fungi incertae sedis</taxon>
        <taxon>Chytridiomycota</taxon>
        <taxon>Chytridiomycota incertae sedis</taxon>
        <taxon>Neocallimastigomycetes</taxon>
        <taxon>Neocallimastigales</taxon>
        <taxon>Neocallimastigaceae</taxon>
        <taxon>Anaeromyces</taxon>
    </lineage>
</organism>
<gene>
    <name evidence="2" type="ORF">BCR32DRAFT_306332</name>
</gene>
<dbReference type="EMBL" id="MCFG01000482">
    <property type="protein sequence ID" value="ORX65040.1"/>
    <property type="molecule type" value="Genomic_DNA"/>
</dbReference>
<accession>A0A1Y1VUS7</accession>
<feature type="chain" id="PRO_5012530785" evidence="1">
    <location>
        <begin position="22"/>
        <end position="201"/>
    </location>
</feature>
<comment type="caution">
    <text evidence="2">The sequence shown here is derived from an EMBL/GenBank/DDBJ whole genome shotgun (WGS) entry which is preliminary data.</text>
</comment>
<keyword evidence="1" id="KW-0732">Signal</keyword>
<reference evidence="2 3" key="2">
    <citation type="submission" date="2016-08" db="EMBL/GenBank/DDBJ databases">
        <title>Pervasive Adenine N6-methylation of Active Genes in Fungi.</title>
        <authorList>
            <consortium name="DOE Joint Genome Institute"/>
            <person name="Mondo S.J."/>
            <person name="Dannebaum R.O."/>
            <person name="Kuo R.C."/>
            <person name="Labutti K."/>
            <person name="Haridas S."/>
            <person name="Kuo A."/>
            <person name="Salamov A."/>
            <person name="Ahrendt S.R."/>
            <person name="Lipzen A."/>
            <person name="Sullivan W."/>
            <person name="Andreopoulos W.B."/>
            <person name="Clum A."/>
            <person name="Lindquist E."/>
            <person name="Daum C."/>
            <person name="Ramamoorthy G.K."/>
            <person name="Gryganskyi A."/>
            <person name="Culley D."/>
            <person name="Magnuson J.K."/>
            <person name="James T.Y."/>
            <person name="O'Malley M.A."/>
            <person name="Stajich J.E."/>
            <person name="Spatafora J.W."/>
            <person name="Visel A."/>
            <person name="Grigoriev I.V."/>
        </authorList>
    </citation>
    <scope>NUCLEOTIDE SEQUENCE [LARGE SCALE GENOMIC DNA]</scope>
    <source>
        <strain evidence="2 3">S4</strain>
    </source>
</reference>
<proteinExistence type="predicted"/>
<name>A0A1Y1VUS7_9FUNG</name>
<evidence type="ECO:0000313" key="2">
    <source>
        <dbReference type="EMBL" id="ORX65040.1"/>
    </source>
</evidence>